<feature type="domain" description="Ribosomal RNA small subunit methyltransferase E PUA-like" evidence="14">
    <location>
        <begin position="22"/>
        <end position="64"/>
    </location>
</feature>
<dbReference type="AlphaFoldDB" id="B8GP51"/>
<dbReference type="GO" id="GO:0005737">
    <property type="term" value="C:cytoplasm"/>
    <property type="evidence" value="ECO:0007669"/>
    <property type="project" value="UniProtKB-SubCell"/>
</dbReference>
<dbReference type="NCBIfam" id="TIGR00046">
    <property type="entry name" value="RsmE family RNA methyltransferase"/>
    <property type="match status" value="1"/>
</dbReference>
<dbReference type="SUPFAM" id="SSF75217">
    <property type="entry name" value="alpha/beta knot"/>
    <property type="match status" value="1"/>
</dbReference>
<evidence type="ECO:0000256" key="4">
    <source>
        <dbReference type="ARBA" id="ARBA00013673"/>
    </source>
</evidence>
<dbReference type="PIRSF" id="PIRSF015601">
    <property type="entry name" value="MTase_slr0722"/>
    <property type="match status" value="1"/>
</dbReference>
<name>B8GP51_THISH</name>
<evidence type="ECO:0000313" key="15">
    <source>
        <dbReference type="EMBL" id="ACL73971.1"/>
    </source>
</evidence>
<evidence type="ECO:0000259" key="14">
    <source>
        <dbReference type="Pfam" id="PF20260"/>
    </source>
</evidence>
<keyword evidence="9 12" id="KW-0949">S-adenosyl-L-methionine</keyword>
<evidence type="ECO:0000256" key="2">
    <source>
        <dbReference type="ARBA" id="ARBA00005528"/>
    </source>
</evidence>
<dbReference type="NCBIfam" id="NF008692">
    <property type="entry name" value="PRK11713.1-5"/>
    <property type="match status" value="1"/>
</dbReference>
<keyword evidence="6 12" id="KW-0698">rRNA processing</keyword>
<dbReference type="InterPro" id="IPR015947">
    <property type="entry name" value="PUA-like_sf"/>
</dbReference>
<dbReference type="InterPro" id="IPR029028">
    <property type="entry name" value="Alpha/beta_knot_MTases"/>
</dbReference>
<dbReference type="Pfam" id="PF20260">
    <property type="entry name" value="PUA_4"/>
    <property type="match status" value="1"/>
</dbReference>
<evidence type="ECO:0000256" key="8">
    <source>
        <dbReference type="ARBA" id="ARBA00022679"/>
    </source>
</evidence>
<evidence type="ECO:0000256" key="7">
    <source>
        <dbReference type="ARBA" id="ARBA00022603"/>
    </source>
</evidence>
<evidence type="ECO:0000256" key="6">
    <source>
        <dbReference type="ARBA" id="ARBA00022552"/>
    </source>
</evidence>
<dbReference type="eggNOG" id="COG1385">
    <property type="taxonomic scope" value="Bacteria"/>
</dbReference>
<keyword evidence="5 12" id="KW-0963">Cytoplasm</keyword>
<comment type="catalytic activity">
    <reaction evidence="11 12">
        <text>uridine(1498) in 16S rRNA + S-adenosyl-L-methionine = N(3)-methyluridine(1498) in 16S rRNA + S-adenosyl-L-homocysteine + H(+)</text>
        <dbReference type="Rhea" id="RHEA:42920"/>
        <dbReference type="Rhea" id="RHEA-COMP:10283"/>
        <dbReference type="Rhea" id="RHEA-COMP:10284"/>
        <dbReference type="ChEBI" id="CHEBI:15378"/>
        <dbReference type="ChEBI" id="CHEBI:57856"/>
        <dbReference type="ChEBI" id="CHEBI:59789"/>
        <dbReference type="ChEBI" id="CHEBI:65315"/>
        <dbReference type="ChEBI" id="CHEBI:74502"/>
        <dbReference type="EC" id="2.1.1.193"/>
    </reaction>
</comment>
<comment type="subcellular location">
    <subcellularLocation>
        <location evidence="1 12">Cytoplasm</location>
    </subcellularLocation>
</comment>
<keyword evidence="7 12" id="KW-0489">Methyltransferase</keyword>
<feature type="domain" description="Ribosomal RNA small subunit methyltransferase E methyltransferase" evidence="13">
    <location>
        <begin position="77"/>
        <end position="237"/>
    </location>
</feature>
<evidence type="ECO:0000256" key="3">
    <source>
        <dbReference type="ARBA" id="ARBA00012328"/>
    </source>
</evidence>
<keyword evidence="8 12" id="KW-0808">Transferase</keyword>
<protein>
    <recommendedName>
        <fullName evidence="4 12">Ribosomal RNA small subunit methyltransferase E</fullName>
        <ecNumber evidence="3 12">2.1.1.193</ecNumber>
    </recommendedName>
</protein>
<keyword evidence="16" id="KW-1185">Reference proteome</keyword>
<evidence type="ECO:0000256" key="10">
    <source>
        <dbReference type="ARBA" id="ARBA00025699"/>
    </source>
</evidence>
<dbReference type="Proteomes" id="UP000002383">
    <property type="component" value="Chromosome"/>
</dbReference>
<dbReference type="GO" id="GO:0070475">
    <property type="term" value="P:rRNA base methylation"/>
    <property type="evidence" value="ECO:0007669"/>
    <property type="project" value="TreeGrafter"/>
</dbReference>
<evidence type="ECO:0000256" key="11">
    <source>
        <dbReference type="ARBA" id="ARBA00047944"/>
    </source>
</evidence>
<accession>B8GP51</accession>
<evidence type="ECO:0000256" key="1">
    <source>
        <dbReference type="ARBA" id="ARBA00004496"/>
    </source>
</evidence>
<dbReference type="InterPro" id="IPR046886">
    <property type="entry name" value="RsmE_MTase_dom"/>
</dbReference>
<dbReference type="SUPFAM" id="SSF88697">
    <property type="entry name" value="PUA domain-like"/>
    <property type="match status" value="1"/>
</dbReference>
<dbReference type="EMBL" id="CP001339">
    <property type="protein sequence ID" value="ACL73971.1"/>
    <property type="molecule type" value="Genomic_DNA"/>
</dbReference>
<dbReference type="KEGG" id="tgr:Tgr7_2898"/>
<dbReference type="Pfam" id="PF04452">
    <property type="entry name" value="Methyltrans_RNA"/>
    <property type="match status" value="1"/>
</dbReference>
<dbReference type="InterPro" id="IPR029026">
    <property type="entry name" value="tRNA_m1G_MTases_N"/>
</dbReference>
<dbReference type="Gene3D" id="3.40.1280.10">
    <property type="match status" value="1"/>
</dbReference>
<dbReference type="GO" id="GO:0070042">
    <property type="term" value="F:rRNA (uridine-N3-)-methyltransferase activity"/>
    <property type="evidence" value="ECO:0007669"/>
    <property type="project" value="TreeGrafter"/>
</dbReference>
<dbReference type="InterPro" id="IPR006700">
    <property type="entry name" value="RsmE"/>
</dbReference>
<proteinExistence type="inferred from homology"/>
<comment type="function">
    <text evidence="10 12">Specifically methylates the N3 position of the uracil ring of uridine 1498 (m3U1498) in 16S rRNA. Acts on the fully assembled 30S ribosomal subunit.</text>
</comment>
<evidence type="ECO:0000259" key="13">
    <source>
        <dbReference type="Pfam" id="PF04452"/>
    </source>
</evidence>
<reference evidence="15 16" key="1">
    <citation type="journal article" date="2011" name="Stand. Genomic Sci.">
        <title>Complete genome sequence of 'Thioalkalivibrio sulfidophilus' HL-EbGr7.</title>
        <authorList>
            <person name="Muyzer G."/>
            <person name="Sorokin D.Y."/>
            <person name="Mavromatis K."/>
            <person name="Lapidus A."/>
            <person name="Clum A."/>
            <person name="Ivanova N."/>
            <person name="Pati A."/>
            <person name="d'Haeseleer P."/>
            <person name="Woyke T."/>
            <person name="Kyrpides N.C."/>
        </authorList>
    </citation>
    <scope>NUCLEOTIDE SEQUENCE [LARGE SCALE GENOMIC DNA]</scope>
    <source>
        <strain evidence="15 16">HL-EbGR7</strain>
    </source>
</reference>
<comment type="similarity">
    <text evidence="2 12">Belongs to the RNA methyltransferase RsmE family.</text>
</comment>
<dbReference type="InterPro" id="IPR046887">
    <property type="entry name" value="RsmE_PUA-like"/>
</dbReference>
<evidence type="ECO:0000256" key="5">
    <source>
        <dbReference type="ARBA" id="ARBA00022490"/>
    </source>
</evidence>
<evidence type="ECO:0000313" key="16">
    <source>
        <dbReference type="Proteomes" id="UP000002383"/>
    </source>
</evidence>
<evidence type="ECO:0000256" key="9">
    <source>
        <dbReference type="ARBA" id="ARBA00022691"/>
    </source>
</evidence>
<dbReference type="PANTHER" id="PTHR30027:SF3">
    <property type="entry name" value="16S RRNA (URACIL(1498)-N(3))-METHYLTRANSFERASE"/>
    <property type="match status" value="1"/>
</dbReference>
<gene>
    <name evidence="15" type="ordered locus">Tgr7_2898</name>
</gene>
<organism evidence="15 16">
    <name type="scientific">Thioalkalivibrio sulfidiphilus (strain HL-EbGR7)</name>
    <dbReference type="NCBI Taxonomy" id="396588"/>
    <lineage>
        <taxon>Bacteria</taxon>
        <taxon>Pseudomonadati</taxon>
        <taxon>Pseudomonadota</taxon>
        <taxon>Gammaproteobacteria</taxon>
        <taxon>Chromatiales</taxon>
        <taxon>Ectothiorhodospiraceae</taxon>
        <taxon>Thioalkalivibrio</taxon>
    </lineage>
</organism>
<dbReference type="EC" id="2.1.1.193" evidence="3 12"/>
<dbReference type="PANTHER" id="PTHR30027">
    <property type="entry name" value="RIBOSOMAL RNA SMALL SUBUNIT METHYLTRANSFERASE E"/>
    <property type="match status" value="1"/>
</dbReference>
<sequence>MRTTRLYLNQSLSVGDTIELDERAHRHVVQVLRLRPGAELVLFNGQGGEYRATLTEAQKRHSSVSLTGFDPRDTRPALPVTLVQGISKGDRMDYSLQKATELGVSRIQPVLTQRSQAPGDPRRLDNRLEHWRGVVISACEQCGRNELPELGGVISFQAWLGSEPDSGLGLVLDPRAETGLSGLVPPEGEVSLLIGPEGGLDEAEILAARHRGFTPVRLGPRILRTETAGVAALAVIQGLWGDLR</sequence>
<dbReference type="Gene3D" id="2.40.240.20">
    <property type="entry name" value="Hypothetical PUA domain-like, domain 1"/>
    <property type="match status" value="1"/>
</dbReference>
<dbReference type="STRING" id="396588.Tgr7_2898"/>
<dbReference type="CDD" id="cd18084">
    <property type="entry name" value="RsmE-like"/>
    <property type="match status" value="1"/>
</dbReference>
<dbReference type="RefSeq" id="WP_012639434.1">
    <property type="nucleotide sequence ID" value="NC_011901.1"/>
</dbReference>
<evidence type="ECO:0000256" key="12">
    <source>
        <dbReference type="PIRNR" id="PIRNR015601"/>
    </source>
</evidence>
<dbReference type="HOGENOM" id="CLU_067442_5_1_6"/>